<reference evidence="2" key="1">
    <citation type="submission" date="2025-08" db="UniProtKB">
        <authorList>
            <consortium name="RefSeq"/>
        </authorList>
    </citation>
    <scope>IDENTIFICATION</scope>
    <source>
        <tissue evidence="2">Thorax and Abdomen</tissue>
    </source>
</reference>
<keyword evidence="1" id="KW-1185">Reference proteome</keyword>
<dbReference type="Proteomes" id="UP000829291">
    <property type="component" value="Chromosome 3"/>
</dbReference>
<proteinExistence type="predicted"/>
<dbReference type="RefSeq" id="XP_046590240.1">
    <property type="nucleotide sequence ID" value="XM_046734284.1"/>
</dbReference>
<gene>
    <name evidence="2" type="primary">LOC124293431</name>
</gene>
<dbReference type="PANTHER" id="PTHR47326">
    <property type="entry name" value="TRANSPOSABLE ELEMENT TC3 TRANSPOSASE-LIKE PROTEIN"/>
    <property type="match status" value="1"/>
</dbReference>
<sequence length="274" mass="32599">MRNYITKSYLVLLEVPRESVRKIARELNRPFKYQPVQKLCPGDAERRLTYCRWGLERLQEDPDFFRNVCFTDEALFTNPELVNKQNSRWWALENPHWIVEQDNQHRWKLHVWVGVLQDRILGPIFLDGNLTSPKYTTVLTEELPRLMDGNPIRTDQVWWQQDGAPAHNSNANKAIRDAMFPERWIGTRGPVRWPARSPDLTVCDFWFWSRVKEIVYERAPTTKHDMRHRIAEACAAIPVREMQRVRGSIRKRLALTVQQNEGHIEHLLRQRNQE</sequence>
<accession>A0ABM3FQD0</accession>
<dbReference type="InterPro" id="IPR036397">
    <property type="entry name" value="RNaseH_sf"/>
</dbReference>
<organism evidence="1 2">
    <name type="scientific">Neodiprion lecontei</name>
    <name type="common">Redheaded pine sawfly</name>
    <dbReference type="NCBI Taxonomy" id="441921"/>
    <lineage>
        <taxon>Eukaryota</taxon>
        <taxon>Metazoa</taxon>
        <taxon>Ecdysozoa</taxon>
        <taxon>Arthropoda</taxon>
        <taxon>Hexapoda</taxon>
        <taxon>Insecta</taxon>
        <taxon>Pterygota</taxon>
        <taxon>Neoptera</taxon>
        <taxon>Endopterygota</taxon>
        <taxon>Hymenoptera</taxon>
        <taxon>Tenthredinoidea</taxon>
        <taxon>Diprionidae</taxon>
        <taxon>Diprioninae</taxon>
        <taxon>Neodiprion</taxon>
    </lineage>
</organism>
<evidence type="ECO:0000313" key="2">
    <source>
        <dbReference type="RefSeq" id="XP_046590240.1"/>
    </source>
</evidence>
<dbReference type="Gene3D" id="3.30.420.10">
    <property type="entry name" value="Ribonuclease H-like superfamily/Ribonuclease H"/>
    <property type="match status" value="1"/>
</dbReference>
<name>A0ABM3FQD0_NEOLC</name>
<evidence type="ECO:0000313" key="1">
    <source>
        <dbReference type="Proteomes" id="UP000829291"/>
    </source>
</evidence>
<dbReference type="PANTHER" id="PTHR47326:SF1">
    <property type="entry name" value="HTH PSQ-TYPE DOMAIN-CONTAINING PROTEIN"/>
    <property type="match status" value="1"/>
</dbReference>
<protein>
    <submittedName>
        <fullName evidence="2">Uncharacterized protein LOC124293431</fullName>
    </submittedName>
</protein>
<dbReference type="GeneID" id="124293431"/>